<name>A0ABQ3XSZ0_9ACTN</name>
<evidence type="ECO:0000313" key="3">
    <source>
        <dbReference type="Proteomes" id="UP000612282"/>
    </source>
</evidence>
<proteinExistence type="predicted"/>
<accession>A0ABQ3XSZ0</accession>
<dbReference type="SUPFAM" id="SSF101386">
    <property type="entry name" value="all-alpha NTP pyrophosphatases"/>
    <property type="match status" value="1"/>
</dbReference>
<dbReference type="Gene3D" id="1.10.287.1080">
    <property type="entry name" value="MazG-like"/>
    <property type="match status" value="1"/>
</dbReference>
<dbReference type="EMBL" id="BOMG01000131">
    <property type="protein sequence ID" value="GID61619.1"/>
    <property type="molecule type" value="Genomic_DNA"/>
</dbReference>
<feature type="region of interest" description="Disordered" evidence="1">
    <location>
        <begin position="1"/>
        <end position="34"/>
    </location>
</feature>
<dbReference type="Proteomes" id="UP000612282">
    <property type="component" value="Unassembled WGS sequence"/>
</dbReference>
<gene>
    <name evidence="2" type="ORF">Aco03nite_100230</name>
</gene>
<organism evidence="2 3">
    <name type="scientific">Actinoplanes couchii</name>
    <dbReference type="NCBI Taxonomy" id="403638"/>
    <lineage>
        <taxon>Bacteria</taxon>
        <taxon>Bacillati</taxon>
        <taxon>Actinomycetota</taxon>
        <taxon>Actinomycetes</taxon>
        <taxon>Micromonosporales</taxon>
        <taxon>Micromonosporaceae</taxon>
        <taxon>Actinoplanes</taxon>
    </lineage>
</organism>
<evidence type="ECO:0000313" key="2">
    <source>
        <dbReference type="EMBL" id="GID61619.1"/>
    </source>
</evidence>
<evidence type="ECO:0000256" key="1">
    <source>
        <dbReference type="SAM" id="MobiDB-lite"/>
    </source>
</evidence>
<protein>
    <submittedName>
        <fullName evidence="2">Uncharacterized protein</fullName>
    </submittedName>
</protein>
<comment type="caution">
    <text evidence="2">The sequence shown here is derived from an EMBL/GenBank/DDBJ whole genome shotgun (WGS) entry which is preliminary data.</text>
</comment>
<keyword evidence="3" id="KW-1185">Reference proteome</keyword>
<reference evidence="2 3" key="1">
    <citation type="submission" date="2021-01" db="EMBL/GenBank/DDBJ databases">
        <title>Whole genome shotgun sequence of Actinoplanes couchii NBRC 106145.</title>
        <authorList>
            <person name="Komaki H."/>
            <person name="Tamura T."/>
        </authorList>
    </citation>
    <scope>NUCLEOTIDE SEQUENCE [LARGE SCALE GENOMIC DNA]</scope>
    <source>
        <strain evidence="2 3">NBRC 106145</strain>
    </source>
</reference>
<feature type="compositionally biased region" description="Polar residues" evidence="1">
    <location>
        <begin position="10"/>
        <end position="19"/>
    </location>
</feature>
<sequence>MVFNGAVPENGQQLTTRPEQQPCGPVGSPPTGGPDTITALVETVHALTRHFPDHNGPFERVSRLAEETGELAQQVNHAEGMGVKVAKHGPADPAAMVKELMDVLRAAVGLAVH</sequence>